<dbReference type="Gene3D" id="3.30.530.20">
    <property type="match status" value="1"/>
</dbReference>
<dbReference type="EMBL" id="UINC01003207">
    <property type="protein sequence ID" value="SVA04261.1"/>
    <property type="molecule type" value="Genomic_DNA"/>
</dbReference>
<dbReference type="AlphaFoldDB" id="A0A381SLQ2"/>
<evidence type="ECO:0000313" key="1">
    <source>
        <dbReference type="EMBL" id="SVA04261.1"/>
    </source>
</evidence>
<sequence>MGDWSPENDGGSWAGDATGAAVGAVFRGRNHNGRYRWRTNVEVVECEPPNRLVFRLSVGPLGGCDWIYEIQPTAAGCMVTESWVDNRTWLLKKIGRLASGVGDRATHNRAGMETTLANLAVAAEAAGAT</sequence>
<dbReference type="InterPro" id="IPR019587">
    <property type="entry name" value="Polyketide_cyclase/dehydratase"/>
</dbReference>
<proteinExistence type="predicted"/>
<name>A0A381SLQ2_9ZZZZ</name>
<protein>
    <recommendedName>
        <fullName evidence="2">Polyketide cyclase / dehydrase and lipid transport</fullName>
    </recommendedName>
</protein>
<evidence type="ECO:0008006" key="2">
    <source>
        <dbReference type="Google" id="ProtNLM"/>
    </source>
</evidence>
<dbReference type="SUPFAM" id="SSF55961">
    <property type="entry name" value="Bet v1-like"/>
    <property type="match status" value="1"/>
</dbReference>
<reference evidence="1" key="1">
    <citation type="submission" date="2018-05" db="EMBL/GenBank/DDBJ databases">
        <authorList>
            <person name="Lanie J.A."/>
            <person name="Ng W.-L."/>
            <person name="Kazmierczak K.M."/>
            <person name="Andrzejewski T.M."/>
            <person name="Davidsen T.M."/>
            <person name="Wayne K.J."/>
            <person name="Tettelin H."/>
            <person name="Glass J.I."/>
            <person name="Rusch D."/>
            <person name="Podicherti R."/>
            <person name="Tsui H.-C.T."/>
            <person name="Winkler M.E."/>
        </authorList>
    </citation>
    <scope>NUCLEOTIDE SEQUENCE</scope>
</reference>
<dbReference type="CDD" id="cd07812">
    <property type="entry name" value="SRPBCC"/>
    <property type="match status" value="1"/>
</dbReference>
<dbReference type="InterPro" id="IPR023393">
    <property type="entry name" value="START-like_dom_sf"/>
</dbReference>
<gene>
    <name evidence="1" type="ORF">METZ01_LOCUS57115</name>
</gene>
<organism evidence="1">
    <name type="scientific">marine metagenome</name>
    <dbReference type="NCBI Taxonomy" id="408172"/>
    <lineage>
        <taxon>unclassified sequences</taxon>
        <taxon>metagenomes</taxon>
        <taxon>ecological metagenomes</taxon>
    </lineage>
</organism>
<dbReference type="Pfam" id="PF10604">
    <property type="entry name" value="Polyketide_cyc2"/>
    <property type="match status" value="1"/>
</dbReference>
<accession>A0A381SLQ2</accession>